<evidence type="ECO:0000259" key="3">
    <source>
        <dbReference type="PROSITE" id="PS51186"/>
    </source>
</evidence>
<gene>
    <name evidence="4" type="ORF">QRT05_06345</name>
</gene>
<dbReference type="GO" id="GO:0016746">
    <property type="term" value="F:acyltransferase activity"/>
    <property type="evidence" value="ECO:0007669"/>
    <property type="project" value="UniProtKB-KW"/>
</dbReference>
<sequence length="179" mass="19025">MLIDDEVPADREAVRAVVRAAFASDGDHVVDLLDGLQSSSAARPGLSLVAREAGSVVGHVLLTRSWLDAPQRLLEVLVLSPLAVAPDAQRRGVGTALVGAALARAEDQGWPLVFLEGDPAYYGDHGFVAAGTRGFTSPTDRIPEPAFQVAVLAAHRPWMTGRLVYADPFWVHDAAGLRL</sequence>
<evidence type="ECO:0000313" key="4">
    <source>
        <dbReference type="EMBL" id="MDM7830947.1"/>
    </source>
</evidence>
<feature type="domain" description="N-acetyltransferase" evidence="3">
    <location>
        <begin position="1"/>
        <end position="158"/>
    </location>
</feature>
<dbReference type="PANTHER" id="PTHR43877:SF1">
    <property type="entry name" value="ACETYLTRANSFERASE"/>
    <property type="match status" value="1"/>
</dbReference>
<dbReference type="InterPro" id="IPR050832">
    <property type="entry name" value="Bact_Acetyltransf"/>
</dbReference>
<dbReference type="SUPFAM" id="SSF55729">
    <property type="entry name" value="Acyl-CoA N-acyltransferases (Nat)"/>
    <property type="match status" value="1"/>
</dbReference>
<keyword evidence="2 4" id="KW-0012">Acyltransferase</keyword>
<evidence type="ECO:0000256" key="2">
    <source>
        <dbReference type="ARBA" id="ARBA00023315"/>
    </source>
</evidence>
<evidence type="ECO:0000313" key="5">
    <source>
        <dbReference type="Proteomes" id="UP001321453"/>
    </source>
</evidence>
<comment type="caution">
    <text evidence="4">The sequence shown here is derived from an EMBL/GenBank/DDBJ whole genome shotgun (WGS) entry which is preliminary data.</text>
</comment>
<dbReference type="RefSeq" id="WP_289446159.1">
    <property type="nucleotide sequence ID" value="NZ_JAUCGR010000002.1"/>
</dbReference>
<keyword evidence="1 4" id="KW-0808">Transferase</keyword>
<dbReference type="EMBL" id="JAUCGR010000002">
    <property type="protein sequence ID" value="MDM7830947.1"/>
    <property type="molecule type" value="Genomic_DNA"/>
</dbReference>
<organism evidence="4 5">
    <name type="scientific">Cellulomonas edaphi</name>
    <dbReference type="NCBI Taxonomy" id="3053468"/>
    <lineage>
        <taxon>Bacteria</taxon>
        <taxon>Bacillati</taxon>
        <taxon>Actinomycetota</taxon>
        <taxon>Actinomycetes</taxon>
        <taxon>Micrococcales</taxon>
        <taxon>Cellulomonadaceae</taxon>
        <taxon>Cellulomonas</taxon>
    </lineage>
</organism>
<proteinExistence type="predicted"/>
<dbReference type="PANTHER" id="PTHR43877">
    <property type="entry name" value="AMINOALKYLPHOSPHONATE N-ACETYLTRANSFERASE-RELATED-RELATED"/>
    <property type="match status" value="1"/>
</dbReference>
<reference evidence="4 5" key="1">
    <citation type="submission" date="2023-06" db="EMBL/GenBank/DDBJ databases">
        <title>Cellulomonas sp. MW9 Whole genome sequence.</title>
        <authorList>
            <person name="Park S."/>
        </authorList>
    </citation>
    <scope>NUCLEOTIDE SEQUENCE [LARGE SCALE GENOMIC DNA]</scope>
    <source>
        <strain evidence="4 5">MW9</strain>
    </source>
</reference>
<dbReference type="InterPro" id="IPR000182">
    <property type="entry name" value="GNAT_dom"/>
</dbReference>
<protein>
    <submittedName>
        <fullName evidence="4">N-acetyltransferase</fullName>
        <ecNumber evidence="4">2.3.1.-</ecNumber>
    </submittedName>
</protein>
<keyword evidence="5" id="KW-1185">Reference proteome</keyword>
<accession>A0ABT7S7D7</accession>
<dbReference type="EC" id="2.3.1.-" evidence="4"/>
<name>A0ABT7S7D7_9CELL</name>
<dbReference type="Proteomes" id="UP001321453">
    <property type="component" value="Unassembled WGS sequence"/>
</dbReference>
<evidence type="ECO:0000256" key="1">
    <source>
        <dbReference type="ARBA" id="ARBA00022679"/>
    </source>
</evidence>
<dbReference type="PROSITE" id="PS51186">
    <property type="entry name" value="GNAT"/>
    <property type="match status" value="1"/>
</dbReference>
<dbReference type="CDD" id="cd04301">
    <property type="entry name" value="NAT_SF"/>
    <property type="match status" value="1"/>
</dbReference>
<dbReference type="InterPro" id="IPR016181">
    <property type="entry name" value="Acyl_CoA_acyltransferase"/>
</dbReference>
<dbReference type="Pfam" id="PF00583">
    <property type="entry name" value="Acetyltransf_1"/>
    <property type="match status" value="1"/>
</dbReference>
<dbReference type="Gene3D" id="3.40.630.30">
    <property type="match status" value="1"/>
</dbReference>